<dbReference type="SUPFAM" id="SSF47384">
    <property type="entry name" value="Homodimeric domain of signal transducing histidine kinase"/>
    <property type="match status" value="1"/>
</dbReference>
<sequence length="310" mass="35312">MNFLEEGVAIFDGEGNVKFMNQRLKESLGKEGRTYYESLRSVELIGLIQETYQTRTPQEKGITFRDRTYAVRTFLYEDGVGILVKDITDRELMKETQKEFLANLSHELKTPLAVVMNTLETLLDMEEESVKRELIGRALKRVKEAISLTETVYMLSFSKGKGKVREEVNLEEVLSEVLKDLEENIKEKEISVEIDLKEKCLKGNREEIKVIIRNLLQNAVEYNKRGGKVLVETRKDENAIVLSVEDTGIGIENRKIPLILEPFVKGEESKGLGLGLALVKKIAQNYGAKINIQSERGKGTKVEIRFPEKV</sequence>
<dbReference type="AlphaFoldDB" id="O66656"/>
<dbReference type="KEGG" id="aae:aq_316"/>
<dbReference type="HOGENOM" id="CLU_000445_89_2_0"/>
<evidence type="ECO:0000313" key="9">
    <source>
        <dbReference type="EMBL" id="AAC06610.1"/>
    </source>
</evidence>
<evidence type="ECO:0000256" key="3">
    <source>
        <dbReference type="ARBA" id="ARBA00022553"/>
    </source>
</evidence>
<dbReference type="SUPFAM" id="SSF55874">
    <property type="entry name" value="ATPase domain of HSP90 chaperone/DNA topoisomerase II/histidine kinase"/>
    <property type="match status" value="1"/>
</dbReference>
<dbReference type="PANTHER" id="PTHR45453:SF1">
    <property type="entry name" value="PHOSPHATE REGULON SENSOR PROTEIN PHOR"/>
    <property type="match status" value="1"/>
</dbReference>
<feature type="coiled-coil region" evidence="7">
    <location>
        <begin position="171"/>
        <end position="198"/>
    </location>
</feature>
<comment type="catalytic activity">
    <reaction evidence="1">
        <text>ATP + protein L-histidine = ADP + protein N-phospho-L-histidine.</text>
        <dbReference type="EC" id="2.7.13.3"/>
    </reaction>
</comment>
<dbReference type="EC" id="2.7.13.3" evidence="2"/>
<name>O66656_AQUAE</name>
<dbReference type="Gene3D" id="3.30.565.10">
    <property type="entry name" value="Histidine kinase-like ATPase, C-terminal domain"/>
    <property type="match status" value="1"/>
</dbReference>
<protein>
    <recommendedName>
        <fullName evidence="2">histidine kinase</fullName>
        <ecNumber evidence="2">2.7.13.3</ecNumber>
    </recommendedName>
</protein>
<dbReference type="Proteomes" id="UP000000798">
    <property type="component" value="Chromosome"/>
</dbReference>
<evidence type="ECO:0000256" key="4">
    <source>
        <dbReference type="ARBA" id="ARBA00022679"/>
    </source>
</evidence>
<reference evidence="9 10" key="1">
    <citation type="journal article" date="1998" name="Nature">
        <title>The complete genome of the hyperthermophilic bacterium Aquifex aeolicus.</title>
        <authorList>
            <person name="Deckert G."/>
            <person name="Warren P.V."/>
            <person name="Gaasterland T."/>
            <person name="Young W.G."/>
            <person name="Lenox A.L."/>
            <person name="Graham D.E."/>
            <person name="Overbeek R."/>
            <person name="Snead M.A."/>
            <person name="Keller M."/>
            <person name="Aujay M."/>
            <person name="Huber R."/>
            <person name="Feldman R.A."/>
            <person name="Short J.M."/>
            <person name="Olson G.J."/>
            <person name="Swanson R.V."/>
        </authorList>
    </citation>
    <scope>NUCLEOTIDE SEQUENCE [LARGE SCALE GENOMIC DNA]</scope>
    <source>
        <strain evidence="9 10">VF5</strain>
    </source>
</reference>
<dbReference type="EMBL" id="AE000657">
    <property type="protein sequence ID" value="AAC06610.1"/>
    <property type="molecule type" value="Genomic_DNA"/>
</dbReference>
<evidence type="ECO:0000256" key="5">
    <source>
        <dbReference type="ARBA" id="ARBA00022777"/>
    </source>
</evidence>
<dbReference type="PANTHER" id="PTHR45453">
    <property type="entry name" value="PHOSPHATE REGULON SENSOR PROTEIN PHOR"/>
    <property type="match status" value="1"/>
</dbReference>
<evidence type="ECO:0000256" key="6">
    <source>
        <dbReference type="ARBA" id="ARBA00023012"/>
    </source>
</evidence>
<dbReference type="Pfam" id="PF00512">
    <property type="entry name" value="HisKA"/>
    <property type="match status" value="1"/>
</dbReference>
<gene>
    <name evidence="9" type="primary">hksP2</name>
    <name evidence="9" type="ordered locus">aq_316</name>
</gene>
<dbReference type="OrthoDB" id="9813151at2"/>
<dbReference type="CDD" id="cd00082">
    <property type="entry name" value="HisKA"/>
    <property type="match status" value="1"/>
</dbReference>
<dbReference type="InterPro" id="IPR004358">
    <property type="entry name" value="Sig_transdc_His_kin-like_C"/>
</dbReference>
<evidence type="ECO:0000259" key="8">
    <source>
        <dbReference type="PROSITE" id="PS50109"/>
    </source>
</evidence>
<dbReference type="GO" id="GO:0005886">
    <property type="term" value="C:plasma membrane"/>
    <property type="evidence" value="ECO:0000318"/>
    <property type="project" value="GO_Central"/>
</dbReference>
<keyword evidence="5 9" id="KW-0418">Kinase</keyword>
<dbReference type="Pfam" id="PF02518">
    <property type="entry name" value="HATPase_c"/>
    <property type="match status" value="1"/>
</dbReference>
<dbReference type="RefSeq" id="WP_010880154.1">
    <property type="nucleotide sequence ID" value="NC_000918.1"/>
</dbReference>
<dbReference type="SMART" id="SM00388">
    <property type="entry name" value="HisKA"/>
    <property type="match status" value="1"/>
</dbReference>
<organism evidence="9 10">
    <name type="scientific">Aquifex aeolicus (strain VF5)</name>
    <dbReference type="NCBI Taxonomy" id="224324"/>
    <lineage>
        <taxon>Bacteria</taxon>
        <taxon>Pseudomonadati</taxon>
        <taxon>Aquificota</taxon>
        <taxon>Aquificia</taxon>
        <taxon>Aquificales</taxon>
        <taxon>Aquificaceae</taxon>
        <taxon>Aquifex</taxon>
    </lineage>
</organism>
<dbReference type="InterPro" id="IPR036890">
    <property type="entry name" value="HATPase_C_sf"/>
</dbReference>
<dbReference type="InParanoid" id="O66656"/>
<dbReference type="eggNOG" id="COG2205">
    <property type="taxonomic scope" value="Bacteria"/>
</dbReference>
<dbReference type="STRING" id="224324.aq_316"/>
<feature type="domain" description="Histidine kinase" evidence="8">
    <location>
        <begin position="103"/>
        <end position="310"/>
    </location>
</feature>
<dbReference type="GO" id="GO:0016036">
    <property type="term" value="P:cellular response to phosphate starvation"/>
    <property type="evidence" value="ECO:0000318"/>
    <property type="project" value="GO_Central"/>
</dbReference>
<evidence type="ECO:0000256" key="2">
    <source>
        <dbReference type="ARBA" id="ARBA00012438"/>
    </source>
</evidence>
<keyword evidence="3" id="KW-0597">Phosphoprotein</keyword>
<dbReference type="FunCoup" id="O66656">
    <property type="interactions" value="477"/>
</dbReference>
<dbReference type="GO" id="GO:0004721">
    <property type="term" value="F:phosphoprotein phosphatase activity"/>
    <property type="evidence" value="ECO:0000318"/>
    <property type="project" value="GO_Central"/>
</dbReference>
<dbReference type="PROSITE" id="PS50109">
    <property type="entry name" value="HIS_KIN"/>
    <property type="match status" value="1"/>
</dbReference>
<keyword evidence="7" id="KW-0175">Coiled coil</keyword>
<keyword evidence="6" id="KW-0902">Two-component regulatory system</keyword>
<dbReference type="InterPro" id="IPR003594">
    <property type="entry name" value="HATPase_dom"/>
</dbReference>
<dbReference type="GO" id="GO:0000155">
    <property type="term" value="F:phosphorelay sensor kinase activity"/>
    <property type="evidence" value="ECO:0000318"/>
    <property type="project" value="GO_Central"/>
</dbReference>
<dbReference type="SMART" id="SM00387">
    <property type="entry name" value="HATPase_c"/>
    <property type="match status" value="1"/>
</dbReference>
<dbReference type="PIR" id="D70328">
    <property type="entry name" value="D70328"/>
</dbReference>
<dbReference type="Gene3D" id="1.10.287.130">
    <property type="match status" value="1"/>
</dbReference>
<keyword evidence="4" id="KW-0808">Transferase</keyword>
<evidence type="ECO:0000256" key="7">
    <source>
        <dbReference type="SAM" id="Coils"/>
    </source>
</evidence>
<proteinExistence type="predicted"/>
<keyword evidence="10" id="KW-1185">Reference proteome</keyword>
<dbReference type="EnsemblBacteria" id="AAC06610">
    <property type="protein sequence ID" value="AAC06610"/>
    <property type="gene ID" value="aq_316"/>
</dbReference>
<dbReference type="InterPro" id="IPR003661">
    <property type="entry name" value="HisK_dim/P_dom"/>
</dbReference>
<dbReference type="InterPro" id="IPR005467">
    <property type="entry name" value="His_kinase_dom"/>
</dbReference>
<evidence type="ECO:0000313" key="10">
    <source>
        <dbReference type="Proteomes" id="UP000000798"/>
    </source>
</evidence>
<dbReference type="InterPro" id="IPR050351">
    <property type="entry name" value="BphY/WalK/GraS-like"/>
</dbReference>
<dbReference type="PRINTS" id="PR00344">
    <property type="entry name" value="BCTRLSENSOR"/>
</dbReference>
<accession>O66656</accession>
<dbReference type="InterPro" id="IPR036097">
    <property type="entry name" value="HisK_dim/P_sf"/>
</dbReference>
<evidence type="ECO:0000256" key="1">
    <source>
        <dbReference type="ARBA" id="ARBA00000085"/>
    </source>
</evidence>